<dbReference type="EMBL" id="LUEZ02000042">
    <property type="protein sequence ID" value="RDB24616.1"/>
    <property type="molecule type" value="Genomic_DNA"/>
</dbReference>
<sequence length="165" mass="18140">MLDTPHSLLHDNKRPSTESPVKEPGDRIFNASKWHMANLIFQVLGLHFSSSKVPTPPMLITLMQVNGYESGELENPSGRASHDILYGLPVGSLSQSAFTSPPIQKLTYALATMQGMLQPTTLITELAFTPPALQEDAHAPTVSQQMMYTLSPILEQVYDHTHASD</sequence>
<dbReference type="Proteomes" id="UP000076154">
    <property type="component" value="Unassembled WGS sequence"/>
</dbReference>
<evidence type="ECO:0000256" key="1">
    <source>
        <dbReference type="SAM" id="MobiDB-lite"/>
    </source>
</evidence>
<comment type="caution">
    <text evidence="2">The sequence shown here is derived from an EMBL/GenBank/DDBJ whole genome shotgun (WGS) entry which is preliminary data.</text>
</comment>
<organism evidence="2 3">
    <name type="scientific">Hypsizygus marmoreus</name>
    <name type="common">White beech mushroom</name>
    <name type="synonym">Agaricus marmoreus</name>
    <dbReference type="NCBI Taxonomy" id="39966"/>
    <lineage>
        <taxon>Eukaryota</taxon>
        <taxon>Fungi</taxon>
        <taxon>Dikarya</taxon>
        <taxon>Basidiomycota</taxon>
        <taxon>Agaricomycotina</taxon>
        <taxon>Agaricomycetes</taxon>
        <taxon>Agaricomycetidae</taxon>
        <taxon>Agaricales</taxon>
        <taxon>Tricholomatineae</taxon>
        <taxon>Lyophyllaceae</taxon>
        <taxon>Hypsizygus</taxon>
    </lineage>
</organism>
<proteinExistence type="predicted"/>
<keyword evidence="3" id="KW-1185">Reference proteome</keyword>
<protein>
    <submittedName>
        <fullName evidence="2">Uncharacterized protein</fullName>
    </submittedName>
</protein>
<evidence type="ECO:0000313" key="3">
    <source>
        <dbReference type="Proteomes" id="UP000076154"/>
    </source>
</evidence>
<reference evidence="2" key="1">
    <citation type="submission" date="2018-04" db="EMBL/GenBank/DDBJ databases">
        <title>Whole genome sequencing of Hypsizygus marmoreus.</title>
        <authorList>
            <person name="Choi I.-G."/>
            <person name="Min B."/>
            <person name="Kim J.-G."/>
            <person name="Kim S."/>
            <person name="Oh Y.-L."/>
            <person name="Kong W.-S."/>
            <person name="Park H."/>
            <person name="Jeong J."/>
            <person name="Song E.-S."/>
        </authorList>
    </citation>
    <scope>NUCLEOTIDE SEQUENCE [LARGE SCALE GENOMIC DNA]</scope>
    <source>
        <strain evidence="2">51987-8</strain>
    </source>
</reference>
<name>A0A369K0Y1_HYPMA</name>
<accession>A0A369K0Y1</accession>
<dbReference type="AlphaFoldDB" id="A0A369K0Y1"/>
<feature type="compositionally biased region" description="Basic and acidic residues" evidence="1">
    <location>
        <begin position="8"/>
        <end position="25"/>
    </location>
</feature>
<evidence type="ECO:0000313" key="2">
    <source>
        <dbReference type="EMBL" id="RDB24616.1"/>
    </source>
</evidence>
<gene>
    <name evidence="2" type="ORF">Hypma_008166</name>
</gene>
<dbReference type="InParanoid" id="A0A369K0Y1"/>
<feature type="region of interest" description="Disordered" evidence="1">
    <location>
        <begin position="1"/>
        <end position="25"/>
    </location>
</feature>